<keyword evidence="1" id="KW-0812">Transmembrane</keyword>
<keyword evidence="1" id="KW-1133">Transmembrane helix</keyword>
<dbReference type="Pfam" id="PF09786">
    <property type="entry name" value="CytochromB561_N"/>
    <property type="match status" value="1"/>
</dbReference>
<evidence type="ECO:0000256" key="1">
    <source>
        <dbReference type="SAM" id="Phobius"/>
    </source>
</evidence>
<feature type="transmembrane region" description="Helical" evidence="1">
    <location>
        <begin position="76"/>
        <end position="99"/>
    </location>
</feature>
<dbReference type="PANTHER" id="PTHR21780">
    <property type="entry name" value="TRANSMEMBRANE PROTEIN 209"/>
    <property type="match status" value="1"/>
</dbReference>
<proteinExistence type="predicted"/>
<comment type="caution">
    <text evidence="2">The sequence shown here is derived from an EMBL/GenBank/DDBJ whole genome shotgun (WGS) entry which is preliminary data.</text>
</comment>
<keyword evidence="3" id="KW-1185">Reference proteome</keyword>
<gene>
    <name evidence="2" type="ORF">BG006_003102</name>
</gene>
<evidence type="ECO:0008006" key="4">
    <source>
        <dbReference type="Google" id="ProtNLM"/>
    </source>
</evidence>
<feature type="transmembrane region" description="Helical" evidence="1">
    <location>
        <begin position="39"/>
        <end position="56"/>
    </location>
</feature>
<evidence type="ECO:0000313" key="3">
    <source>
        <dbReference type="Proteomes" id="UP000696485"/>
    </source>
</evidence>
<accession>A0A9P5SXI8</accession>
<dbReference type="InterPro" id="IPR019176">
    <property type="entry name" value="Cytochrome_B561-rel"/>
</dbReference>
<dbReference type="GO" id="GO:0016020">
    <property type="term" value="C:membrane"/>
    <property type="evidence" value="ECO:0007669"/>
    <property type="project" value="TreeGrafter"/>
</dbReference>
<dbReference type="EMBL" id="JAAAUY010000018">
    <property type="protein sequence ID" value="KAF9337743.1"/>
    <property type="molecule type" value="Genomic_DNA"/>
</dbReference>
<dbReference type="PANTHER" id="PTHR21780:SF0">
    <property type="entry name" value="TRANSMEMBRANE PROTEIN 209"/>
    <property type="match status" value="1"/>
</dbReference>
<dbReference type="Proteomes" id="UP000696485">
    <property type="component" value="Unassembled WGS sequence"/>
</dbReference>
<dbReference type="AlphaFoldDB" id="A0A9P5SXI8"/>
<organism evidence="2 3">
    <name type="scientific">Podila minutissima</name>
    <dbReference type="NCBI Taxonomy" id="64525"/>
    <lineage>
        <taxon>Eukaryota</taxon>
        <taxon>Fungi</taxon>
        <taxon>Fungi incertae sedis</taxon>
        <taxon>Mucoromycota</taxon>
        <taxon>Mortierellomycotina</taxon>
        <taxon>Mortierellomycetes</taxon>
        <taxon>Mortierellales</taxon>
        <taxon>Mortierellaceae</taxon>
        <taxon>Podila</taxon>
    </lineage>
</organism>
<keyword evidence="1" id="KW-0472">Membrane</keyword>
<sequence length="614" mass="68240">MSTQPKVDPTLRGHYELQYINEIDQWQRSNREHQRPNQFLRLLFNVGAIVAQWFITTGRIYKSITGFLSSLIGYDIFVLTEWVLFALYIVNIAQVLWGYARKNNNFDYLPLTPSQRALLGLEPVISKVQGKNPTFGKAASQSVASNHTSLLNTFINQPQGANKGRSTNTGPAAVAKEAEIILNKSTSRSFNQSSVQDRTDLSRLMRNMEAIEEAQSEWKTTESDPSKRPFALHAGFGAPTKDMSAGVSGVVGDVTARPDLATSLASRIAPVGRYHPALRTTLSKDQTSKTDLQKDGVYVVSQSKVMKNLKVTEAQLDRWAYKMRKWMWDHVVSVLVTEMEWVDSELAKEGLSYLDCKSANMFSPTGLERTAPNGTAAPAPTATAAPAQTNSLGWGAASIATTRLPSAFGTTLAPAQPQQSQLPATLKDLDARFGTVPYVKQRMVLETYLAIPGCTNRKYVVERITALGPLLSHFIWDSNGIKWDNGRQNWTADLPTDAQIVMHLFTVFMDLAMPSQTDQSFGRFPFSYKYYATMEAKSDSTTALQIKQSSKVPPHYNLIVDGTIWEVVPKRLNVWYTLVMFVYLVMRESGGYIGQTNIGTKKIGLGDVVEGYNL</sequence>
<protein>
    <recommendedName>
        <fullName evidence="4">Transmembrane protein 209</fullName>
    </recommendedName>
</protein>
<evidence type="ECO:0000313" key="2">
    <source>
        <dbReference type="EMBL" id="KAF9337743.1"/>
    </source>
</evidence>
<reference evidence="2" key="1">
    <citation type="journal article" date="2020" name="Fungal Divers.">
        <title>Resolving the Mortierellaceae phylogeny through synthesis of multi-gene phylogenetics and phylogenomics.</title>
        <authorList>
            <person name="Vandepol N."/>
            <person name="Liber J."/>
            <person name="Desiro A."/>
            <person name="Na H."/>
            <person name="Kennedy M."/>
            <person name="Barry K."/>
            <person name="Grigoriev I.V."/>
            <person name="Miller A.N."/>
            <person name="O'Donnell K."/>
            <person name="Stajich J.E."/>
            <person name="Bonito G."/>
        </authorList>
    </citation>
    <scope>NUCLEOTIDE SEQUENCE</scope>
    <source>
        <strain evidence="2">NVP1</strain>
    </source>
</reference>
<name>A0A9P5SXI8_9FUNG</name>